<accession>A0A218XA74</accession>
<dbReference type="AlphaFoldDB" id="A0A218XA74"/>
<sequence>MITERSCVESLVVLGDILGAKLEVLEVPDFLHDEGSNSPAGADFDWGSLLVQCSHVHHDGIVVNVSLELWRLWI</sequence>
<reference evidence="2" key="1">
    <citation type="journal article" date="2017" name="Plant J.">
        <title>The pomegranate (Punica granatum L.) genome and the genomics of punicalagin biosynthesis.</title>
        <authorList>
            <person name="Qin G."/>
            <person name="Xu C."/>
            <person name="Ming R."/>
            <person name="Tang H."/>
            <person name="Guyot R."/>
            <person name="Kramer E.M."/>
            <person name="Hu Y."/>
            <person name="Yi X."/>
            <person name="Qi Y."/>
            <person name="Xu X."/>
            <person name="Gao Z."/>
            <person name="Pan H."/>
            <person name="Jian J."/>
            <person name="Tian Y."/>
            <person name="Yue Z."/>
            <person name="Xu Y."/>
        </authorList>
    </citation>
    <scope>NUCLEOTIDE SEQUENCE [LARGE SCALE GENOMIC DNA]</scope>
    <source>
        <strain evidence="2">cv. Dabenzi</strain>
    </source>
</reference>
<protein>
    <submittedName>
        <fullName evidence="1">Uncharacterized protein</fullName>
    </submittedName>
</protein>
<gene>
    <name evidence="1" type="ORF">CDL15_Pgr007300</name>
</gene>
<proteinExistence type="predicted"/>
<dbReference type="Proteomes" id="UP000197138">
    <property type="component" value="Unassembled WGS sequence"/>
</dbReference>
<evidence type="ECO:0000313" key="2">
    <source>
        <dbReference type="Proteomes" id="UP000197138"/>
    </source>
</evidence>
<name>A0A218XA74_PUNGR</name>
<organism evidence="1 2">
    <name type="scientific">Punica granatum</name>
    <name type="common">Pomegranate</name>
    <dbReference type="NCBI Taxonomy" id="22663"/>
    <lineage>
        <taxon>Eukaryota</taxon>
        <taxon>Viridiplantae</taxon>
        <taxon>Streptophyta</taxon>
        <taxon>Embryophyta</taxon>
        <taxon>Tracheophyta</taxon>
        <taxon>Spermatophyta</taxon>
        <taxon>Magnoliopsida</taxon>
        <taxon>eudicotyledons</taxon>
        <taxon>Gunneridae</taxon>
        <taxon>Pentapetalae</taxon>
        <taxon>rosids</taxon>
        <taxon>malvids</taxon>
        <taxon>Myrtales</taxon>
        <taxon>Lythraceae</taxon>
        <taxon>Punica</taxon>
    </lineage>
</organism>
<dbReference type="EMBL" id="MTKT01002214">
    <property type="protein sequence ID" value="OWM81262.1"/>
    <property type="molecule type" value="Genomic_DNA"/>
</dbReference>
<comment type="caution">
    <text evidence="1">The sequence shown here is derived from an EMBL/GenBank/DDBJ whole genome shotgun (WGS) entry which is preliminary data.</text>
</comment>
<evidence type="ECO:0000313" key="1">
    <source>
        <dbReference type="EMBL" id="OWM81262.1"/>
    </source>
</evidence>